<accession>A0AAE3VFJ3</accession>
<evidence type="ECO:0000313" key="3">
    <source>
        <dbReference type="EMBL" id="MDQ0289578.1"/>
    </source>
</evidence>
<organism evidence="3 4">
    <name type="scientific">Oligosphaera ethanolica</name>
    <dbReference type="NCBI Taxonomy" id="760260"/>
    <lineage>
        <taxon>Bacteria</taxon>
        <taxon>Pseudomonadati</taxon>
        <taxon>Lentisphaerota</taxon>
        <taxon>Oligosphaeria</taxon>
        <taxon>Oligosphaerales</taxon>
        <taxon>Oligosphaeraceae</taxon>
        <taxon>Oligosphaera</taxon>
    </lineage>
</organism>
<sequence length="366" mass="41697">MPISRLMRIAIALVATAALLRGQIDTENADPLRNIFEMARQFEIPVMTQPDWARREDAPRFRMAWITDLHITNVTSRTLVTAACHAIRDDIKPNFTIVTGDNAGYYWDLSDAEKKEPVGIRRHRWLKRFLDSELAVPYVVVPGDNWPWDFEKIFGATHYSFDFGGWHFHFASTDNQAIGVEGCVTFSPASWEWMESDLANAVAKPTLFINHEPLWPPSFLDALPATQMIVRNPNVLAVLSGHLHLDLEFQRDGWRQFVAPAIGRSHRAGFKVVNFYPDALIIETYEWQESKQAFLPAAKWQQQPVPEKYRDALAGPAIAGFTPENRREMPPQAKYVDKTLGQRAKELNVNMMTFIMSFGVGKLLGQ</sequence>
<name>A0AAE3VFJ3_9BACT</name>
<dbReference type="PANTHER" id="PTHR43143:SF1">
    <property type="entry name" value="SERINE_THREONINE-PROTEIN PHOSPHATASE CPPED1"/>
    <property type="match status" value="1"/>
</dbReference>
<gene>
    <name evidence="3" type="ORF">J3R75_001685</name>
</gene>
<keyword evidence="1" id="KW-0732">Signal</keyword>
<dbReference type="Pfam" id="PF00149">
    <property type="entry name" value="Metallophos"/>
    <property type="match status" value="1"/>
</dbReference>
<evidence type="ECO:0000259" key="2">
    <source>
        <dbReference type="Pfam" id="PF00149"/>
    </source>
</evidence>
<dbReference type="InterPro" id="IPR051918">
    <property type="entry name" value="STPP_CPPED1"/>
</dbReference>
<reference evidence="3" key="1">
    <citation type="submission" date="2023-07" db="EMBL/GenBank/DDBJ databases">
        <title>Genomic Encyclopedia of Type Strains, Phase IV (KMG-IV): sequencing the most valuable type-strain genomes for metagenomic binning, comparative biology and taxonomic classification.</title>
        <authorList>
            <person name="Goeker M."/>
        </authorList>
    </citation>
    <scope>NUCLEOTIDE SEQUENCE</scope>
    <source>
        <strain evidence="3">DSM 24202</strain>
    </source>
</reference>
<protein>
    <recommendedName>
        <fullName evidence="2">Calcineurin-like phosphoesterase domain-containing protein</fullName>
    </recommendedName>
</protein>
<proteinExistence type="predicted"/>
<dbReference type="PANTHER" id="PTHR43143">
    <property type="entry name" value="METALLOPHOSPHOESTERASE, CALCINEURIN SUPERFAMILY"/>
    <property type="match status" value="1"/>
</dbReference>
<feature type="signal peptide" evidence="1">
    <location>
        <begin position="1"/>
        <end position="17"/>
    </location>
</feature>
<feature type="domain" description="Calcineurin-like phosphoesterase" evidence="2">
    <location>
        <begin position="62"/>
        <end position="244"/>
    </location>
</feature>
<dbReference type="RefSeq" id="WP_307261024.1">
    <property type="nucleotide sequence ID" value="NZ_JAUSVL010000001.1"/>
</dbReference>
<dbReference type="InterPro" id="IPR004843">
    <property type="entry name" value="Calcineurin-like_PHP"/>
</dbReference>
<evidence type="ECO:0000256" key="1">
    <source>
        <dbReference type="SAM" id="SignalP"/>
    </source>
</evidence>
<comment type="caution">
    <text evidence="3">The sequence shown here is derived from an EMBL/GenBank/DDBJ whole genome shotgun (WGS) entry which is preliminary data.</text>
</comment>
<keyword evidence="4" id="KW-1185">Reference proteome</keyword>
<dbReference type="GO" id="GO:0016787">
    <property type="term" value="F:hydrolase activity"/>
    <property type="evidence" value="ECO:0007669"/>
    <property type="project" value="InterPro"/>
</dbReference>
<dbReference type="SUPFAM" id="SSF56300">
    <property type="entry name" value="Metallo-dependent phosphatases"/>
    <property type="match status" value="1"/>
</dbReference>
<dbReference type="AlphaFoldDB" id="A0AAE3VFJ3"/>
<dbReference type="InterPro" id="IPR029052">
    <property type="entry name" value="Metallo-depent_PP-like"/>
</dbReference>
<feature type="chain" id="PRO_5042295553" description="Calcineurin-like phosphoesterase domain-containing protein" evidence="1">
    <location>
        <begin position="18"/>
        <end position="366"/>
    </location>
</feature>
<dbReference type="Gene3D" id="3.60.21.10">
    <property type="match status" value="1"/>
</dbReference>
<evidence type="ECO:0000313" key="4">
    <source>
        <dbReference type="Proteomes" id="UP001238163"/>
    </source>
</evidence>
<dbReference type="Proteomes" id="UP001238163">
    <property type="component" value="Unassembled WGS sequence"/>
</dbReference>
<dbReference type="EMBL" id="JAUSVL010000001">
    <property type="protein sequence ID" value="MDQ0289578.1"/>
    <property type="molecule type" value="Genomic_DNA"/>
</dbReference>